<dbReference type="Proteomes" id="UP000259636">
    <property type="component" value="Chromosome"/>
</dbReference>
<accession>A0A385DF07</accession>
<evidence type="ECO:0000313" key="1">
    <source>
        <dbReference type="EMBL" id="AXQ56580.1"/>
    </source>
</evidence>
<protein>
    <submittedName>
        <fullName evidence="1">Uncharacterized protein</fullName>
    </submittedName>
</protein>
<dbReference type="GeneID" id="300116361"/>
<evidence type="ECO:0000313" key="2">
    <source>
        <dbReference type="Proteomes" id="UP000259636"/>
    </source>
</evidence>
<sequence length="195" mass="21332">MDFSELGVNLHEQWVSLPRPTPPFDLGAWADETAAELAARSAADGEPLDAKRLSRNLRAITKESATREPLGAFAWYVSGFHHAVGLAELSAVLPDETAPEVTPQWMVEHFAAHDFGPPEITYMDLPLGPAVRIRQNVIGEKKRLFGSRPVVRTLAYGVQPKGEKGLLVLRCSWAESVIDEPITGIVDNMAPTLVL</sequence>
<gene>
    <name evidence="1" type="ORF">D0C37_19620</name>
</gene>
<dbReference type="AlphaFoldDB" id="A0A385DF07"/>
<proteinExistence type="predicted"/>
<reference evidence="1 2" key="1">
    <citation type="submission" date="2018-08" db="EMBL/GenBank/DDBJ databases">
        <authorList>
            <person name="Ferrada E.E."/>
            <person name="Latorre B.A."/>
        </authorList>
    </citation>
    <scope>NUCLEOTIDE SEQUENCE [LARGE SCALE GENOMIC DNA]</scope>
    <source>
        <strain evidence="1 2">VK-A60T</strain>
    </source>
</reference>
<name>A0A385DF07_9ACTN</name>
<dbReference type="EMBL" id="CP031742">
    <property type="protein sequence ID" value="AXQ56580.1"/>
    <property type="molecule type" value="Genomic_DNA"/>
</dbReference>
<dbReference type="RefSeq" id="WP_101277970.1">
    <property type="nucleotide sequence ID" value="NZ_CP031742.1"/>
</dbReference>
<dbReference type="KEGG" id="sky:D0C37_19620"/>
<organism evidence="1 2">
    <name type="scientific">Streptomyces koyangensis</name>
    <dbReference type="NCBI Taxonomy" id="188770"/>
    <lineage>
        <taxon>Bacteria</taxon>
        <taxon>Bacillati</taxon>
        <taxon>Actinomycetota</taxon>
        <taxon>Actinomycetes</taxon>
        <taxon>Kitasatosporales</taxon>
        <taxon>Streptomycetaceae</taxon>
        <taxon>Streptomyces</taxon>
        <taxon>Streptomyces aurantiacus group</taxon>
    </lineage>
</organism>